<keyword evidence="6" id="KW-0812">Transmembrane</keyword>
<dbReference type="InterPro" id="IPR052162">
    <property type="entry name" value="Sensor_kinase/Photoreceptor"/>
</dbReference>
<reference evidence="10" key="1">
    <citation type="submission" date="2023-06" db="EMBL/GenBank/DDBJ databases">
        <title>Genomic of Parafulvivirga corallium.</title>
        <authorList>
            <person name="Wang G."/>
        </authorList>
    </citation>
    <scope>NUCLEOTIDE SEQUENCE</scope>
    <source>
        <strain evidence="10">BMA10</strain>
    </source>
</reference>
<evidence type="ECO:0000259" key="7">
    <source>
        <dbReference type="PROSITE" id="PS50109"/>
    </source>
</evidence>
<dbReference type="InterPro" id="IPR036890">
    <property type="entry name" value="HATPase_C_sf"/>
</dbReference>
<dbReference type="PROSITE" id="PS50109">
    <property type="entry name" value="HIS_KIN"/>
    <property type="match status" value="1"/>
</dbReference>
<dbReference type="Pfam" id="PF08447">
    <property type="entry name" value="PAS_3"/>
    <property type="match status" value="2"/>
</dbReference>
<dbReference type="InterPro" id="IPR036097">
    <property type="entry name" value="HisK_dim/P_sf"/>
</dbReference>
<keyword evidence="6" id="KW-0472">Membrane</keyword>
<dbReference type="InterPro" id="IPR000700">
    <property type="entry name" value="PAS-assoc_C"/>
</dbReference>
<evidence type="ECO:0000256" key="2">
    <source>
        <dbReference type="ARBA" id="ARBA00012438"/>
    </source>
</evidence>
<feature type="transmembrane region" description="Helical" evidence="6">
    <location>
        <begin position="27"/>
        <end position="47"/>
    </location>
</feature>
<dbReference type="PANTHER" id="PTHR43304">
    <property type="entry name" value="PHYTOCHROME-LIKE PROTEIN CPH1"/>
    <property type="match status" value="1"/>
</dbReference>
<dbReference type="PROSITE" id="PS50112">
    <property type="entry name" value="PAS"/>
    <property type="match status" value="2"/>
</dbReference>
<dbReference type="SMART" id="SM00388">
    <property type="entry name" value="HisKA"/>
    <property type="match status" value="1"/>
</dbReference>
<feature type="domain" description="PAC" evidence="9">
    <location>
        <begin position="384"/>
        <end position="438"/>
    </location>
</feature>
<dbReference type="PROSITE" id="PS50113">
    <property type="entry name" value="PAC"/>
    <property type="match status" value="2"/>
</dbReference>
<feature type="domain" description="Histidine kinase" evidence="7">
    <location>
        <begin position="584"/>
        <end position="795"/>
    </location>
</feature>
<evidence type="ECO:0000256" key="4">
    <source>
        <dbReference type="ARBA" id="ARBA00022679"/>
    </source>
</evidence>
<proteinExistence type="predicted"/>
<keyword evidence="6" id="KW-1133">Transmembrane helix</keyword>
<dbReference type="CDD" id="cd00082">
    <property type="entry name" value="HisKA"/>
    <property type="match status" value="1"/>
</dbReference>
<feature type="transmembrane region" description="Helical" evidence="6">
    <location>
        <begin position="53"/>
        <end position="69"/>
    </location>
</feature>
<dbReference type="InterPro" id="IPR001610">
    <property type="entry name" value="PAC"/>
</dbReference>
<dbReference type="SMART" id="SM00091">
    <property type="entry name" value="PAS"/>
    <property type="match status" value="3"/>
</dbReference>
<gene>
    <name evidence="10" type="ORF">QQ008_02385</name>
</gene>
<dbReference type="Gene3D" id="3.30.565.10">
    <property type="entry name" value="Histidine kinase-like ATPase, C-terminal domain"/>
    <property type="match status" value="1"/>
</dbReference>
<dbReference type="Gene3D" id="2.10.70.100">
    <property type="match status" value="1"/>
</dbReference>
<protein>
    <recommendedName>
        <fullName evidence="2">histidine kinase</fullName>
        <ecNumber evidence="2">2.7.13.3</ecNumber>
    </recommendedName>
</protein>
<dbReference type="EMBL" id="JAUJEA010000001">
    <property type="protein sequence ID" value="MDN5200181.1"/>
    <property type="molecule type" value="Genomic_DNA"/>
</dbReference>
<dbReference type="Pfam" id="PF02518">
    <property type="entry name" value="HATPase_c"/>
    <property type="match status" value="1"/>
</dbReference>
<keyword evidence="3" id="KW-0597">Phosphoprotein</keyword>
<feature type="domain" description="PAC" evidence="9">
    <location>
        <begin position="521"/>
        <end position="573"/>
    </location>
</feature>
<dbReference type="InterPro" id="IPR013655">
    <property type="entry name" value="PAS_fold_3"/>
</dbReference>
<dbReference type="Gene3D" id="1.10.287.130">
    <property type="match status" value="1"/>
</dbReference>
<organism evidence="10 11">
    <name type="scientific">Splendidivirga corallicola</name>
    <dbReference type="NCBI Taxonomy" id="3051826"/>
    <lineage>
        <taxon>Bacteria</taxon>
        <taxon>Pseudomonadati</taxon>
        <taxon>Bacteroidota</taxon>
        <taxon>Cytophagia</taxon>
        <taxon>Cytophagales</taxon>
        <taxon>Splendidivirgaceae</taxon>
        <taxon>Splendidivirga</taxon>
    </lineage>
</organism>
<dbReference type="InterPro" id="IPR035965">
    <property type="entry name" value="PAS-like_dom_sf"/>
</dbReference>
<dbReference type="SMART" id="SM00387">
    <property type="entry name" value="HATPase_c"/>
    <property type="match status" value="1"/>
</dbReference>
<dbReference type="Proteomes" id="UP001172082">
    <property type="component" value="Unassembled WGS sequence"/>
</dbReference>
<dbReference type="PANTHER" id="PTHR43304:SF1">
    <property type="entry name" value="PAC DOMAIN-CONTAINING PROTEIN"/>
    <property type="match status" value="1"/>
</dbReference>
<dbReference type="SUPFAM" id="SSF55874">
    <property type="entry name" value="ATPase domain of HSP90 chaperone/DNA topoisomerase II/histidine kinase"/>
    <property type="match status" value="1"/>
</dbReference>
<evidence type="ECO:0000256" key="5">
    <source>
        <dbReference type="ARBA" id="ARBA00022777"/>
    </source>
</evidence>
<feature type="transmembrane region" description="Helical" evidence="6">
    <location>
        <begin position="76"/>
        <end position="93"/>
    </location>
</feature>
<dbReference type="InterPro" id="IPR004358">
    <property type="entry name" value="Sig_transdc_His_kin-like_C"/>
</dbReference>
<dbReference type="Pfam" id="PF13426">
    <property type="entry name" value="PAS_9"/>
    <property type="match status" value="1"/>
</dbReference>
<dbReference type="SUPFAM" id="SSF47384">
    <property type="entry name" value="Homodimeric domain of signal transducing histidine kinase"/>
    <property type="match status" value="1"/>
</dbReference>
<dbReference type="SUPFAM" id="SSF55785">
    <property type="entry name" value="PYP-like sensor domain (PAS domain)"/>
    <property type="match status" value="3"/>
</dbReference>
<evidence type="ECO:0000256" key="6">
    <source>
        <dbReference type="SAM" id="Phobius"/>
    </source>
</evidence>
<comment type="caution">
    <text evidence="10">The sequence shown here is derived from an EMBL/GenBank/DDBJ whole genome shotgun (WGS) entry which is preliminary data.</text>
</comment>
<dbReference type="CDD" id="cd00130">
    <property type="entry name" value="PAS"/>
    <property type="match status" value="2"/>
</dbReference>
<evidence type="ECO:0000313" key="11">
    <source>
        <dbReference type="Proteomes" id="UP001172082"/>
    </source>
</evidence>
<evidence type="ECO:0000259" key="8">
    <source>
        <dbReference type="PROSITE" id="PS50112"/>
    </source>
</evidence>
<evidence type="ECO:0000313" key="10">
    <source>
        <dbReference type="EMBL" id="MDN5200181.1"/>
    </source>
</evidence>
<dbReference type="Pfam" id="PF00512">
    <property type="entry name" value="HisKA"/>
    <property type="match status" value="1"/>
</dbReference>
<dbReference type="EC" id="2.7.13.3" evidence="2"/>
<feature type="transmembrane region" description="Helical" evidence="6">
    <location>
        <begin position="130"/>
        <end position="148"/>
    </location>
</feature>
<comment type="catalytic activity">
    <reaction evidence="1">
        <text>ATP + protein L-histidine = ADP + protein N-phospho-L-histidine.</text>
        <dbReference type="EC" id="2.7.13.3"/>
    </reaction>
</comment>
<keyword evidence="5" id="KW-0418">Kinase</keyword>
<feature type="domain" description="PAS" evidence="8">
    <location>
        <begin position="310"/>
        <end position="383"/>
    </location>
</feature>
<feature type="transmembrane region" description="Helical" evidence="6">
    <location>
        <begin position="168"/>
        <end position="190"/>
    </location>
</feature>
<dbReference type="Gene3D" id="3.30.450.20">
    <property type="entry name" value="PAS domain"/>
    <property type="match status" value="3"/>
</dbReference>
<name>A0ABT8KHH8_9BACT</name>
<evidence type="ECO:0000256" key="3">
    <source>
        <dbReference type="ARBA" id="ARBA00022553"/>
    </source>
</evidence>
<sequence length="802" mass="91895">MIHKIINLGMNREVPAYLKRRIQPTNLIAFLLTFVVAIPFTIISYLYLPLITAFIPGFGAAICSTVLVLNHFGWVYYSRLIIAVLPILLGASYNVLLCGPQDEPITGVFLCELSFTFIPLVIMDFRERKFLFFTLLISAAAIVSFPFTRDWHTLDADLTILRNSWFSAISYIIPVIVSFGCMYGILSINLKAEKQLEKFFSLNRDLFVIGNFKGYFTKLNPAWEKVLGYTTHELTQERFIKFVHPDDREAAVQRAPVLLRGSDVSNFTVRYLHKDGSSRNIQWNLIPDVEEGLVYASGRDITEQIKAEENIRIRERALSAIGTGVVITDYNLPDNPVIYCNPANQVITGYSPEEIIGKNLRFLQNEDRNQKALDKLREAIKEKKDCKVLLRNYKKDGTFFWNELTISPVFDSKGNTTHFVGLQNDITKQVTAQEELKSSREQLKQNTQRLNIALHSGGIGIWEWEINSNKVFWYGIMDKIFDFDPKDFDNSFNSFIDKIDEGDVEEVFAAIDKAVNETGQFESEYRVVWNDQSVHHILSRGSVVTDKDGKPFKMFGTCIDTTQKVIMEEKIKKTNEELKDFAHIVSHDLKAPLRAINSLAQWIVQDYKDRLDENGQKQFELLIGRVKKMEQLIDGILQYSRAGQSNEERESVNLDELLLDVIDLISPPEHIKVEIKGSLPRISAERTRLQQVFQNLISNAIKYNDKEEGRVWISCENVNNFWQFGISDNGPGIEESHFDKIFQIFQTLQSQSTYESTGIGLTIVKKTVELYGGKIWLESEIGKGTTFYFTIPIQNQEEEVCI</sequence>
<evidence type="ECO:0000256" key="1">
    <source>
        <dbReference type="ARBA" id="ARBA00000085"/>
    </source>
</evidence>
<feature type="domain" description="PAS" evidence="8">
    <location>
        <begin position="192"/>
        <end position="262"/>
    </location>
</feature>
<evidence type="ECO:0000259" key="9">
    <source>
        <dbReference type="PROSITE" id="PS50113"/>
    </source>
</evidence>
<dbReference type="InterPro" id="IPR003661">
    <property type="entry name" value="HisK_dim/P_dom"/>
</dbReference>
<keyword evidence="4" id="KW-0808">Transferase</keyword>
<keyword evidence="11" id="KW-1185">Reference proteome</keyword>
<dbReference type="InterPro" id="IPR005467">
    <property type="entry name" value="His_kinase_dom"/>
</dbReference>
<dbReference type="InterPro" id="IPR003594">
    <property type="entry name" value="HATPase_dom"/>
</dbReference>
<dbReference type="NCBIfam" id="TIGR00229">
    <property type="entry name" value="sensory_box"/>
    <property type="match status" value="2"/>
</dbReference>
<dbReference type="SMART" id="SM00086">
    <property type="entry name" value="PAC"/>
    <property type="match status" value="3"/>
</dbReference>
<dbReference type="InterPro" id="IPR000014">
    <property type="entry name" value="PAS"/>
</dbReference>
<accession>A0ABT8KHH8</accession>
<dbReference type="PRINTS" id="PR00344">
    <property type="entry name" value="BCTRLSENSOR"/>
</dbReference>